<dbReference type="Proteomes" id="UP000316921">
    <property type="component" value="Chromosome"/>
</dbReference>
<dbReference type="KEGG" id="pbap:Pla133_35820"/>
<evidence type="ECO:0000256" key="1">
    <source>
        <dbReference type="SAM" id="MobiDB-lite"/>
    </source>
</evidence>
<proteinExistence type="predicted"/>
<dbReference type="EMBL" id="CP036287">
    <property type="protein sequence ID" value="QDU68484.1"/>
    <property type="molecule type" value="Genomic_DNA"/>
</dbReference>
<keyword evidence="4" id="KW-1185">Reference proteome</keyword>
<name>A0A518BND0_9BACT</name>
<organism evidence="3 4">
    <name type="scientific">Engelhardtia mirabilis</name>
    <dbReference type="NCBI Taxonomy" id="2528011"/>
    <lineage>
        <taxon>Bacteria</taxon>
        <taxon>Pseudomonadati</taxon>
        <taxon>Planctomycetota</taxon>
        <taxon>Planctomycetia</taxon>
        <taxon>Planctomycetia incertae sedis</taxon>
        <taxon>Engelhardtia</taxon>
    </lineage>
</organism>
<dbReference type="Gene3D" id="2.40.10.220">
    <property type="entry name" value="predicted glycosyltransferase like domains"/>
    <property type="match status" value="1"/>
</dbReference>
<dbReference type="RefSeq" id="WP_419191658.1">
    <property type="nucleotide sequence ID" value="NZ_CP036287.1"/>
</dbReference>
<feature type="domain" description="PilZ" evidence="2">
    <location>
        <begin position="19"/>
        <end position="98"/>
    </location>
</feature>
<evidence type="ECO:0000259" key="2">
    <source>
        <dbReference type="Pfam" id="PF07238"/>
    </source>
</evidence>
<dbReference type="GO" id="GO:0035438">
    <property type="term" value="F:cyclic-di-GMP binding"/>
    <property type="evidence" value="ECO:0007669"/>
    <property type="project" value="InterPro"/>
</dbReference>
<feature type="compositionally biased region" description="Basic and acidic residues" evidence="1">
    <location>
        <begin position="1"/>
        <end position="14"/>
    </location>
</feature>
<gene>
    <name evidence="3" type="ORF">Pla133_35820</name>
</gene>
<protein>
    <submittedName>
        <fullName evidence="3">PilZ domain protein</fullName>
    </submittedName>
</protein>
<evidence type="ECO:0000313" key="3">
    <source>
        <dbReference type="EMBL" id="QDU68484.1"/>
    </source>
</evidence>
<dbReference type="SUPFAM" id="SSF141371">
    <property type="entry name" value="PilZ domain-like"/>
    <property type="match status" value="1"/>
</dbReference>
<feature type="region of interest" description="Disordered" evidence="1">
    <location>
        <begin position="1"/>
        <end position="25"/>
    </location>
</feature>
<evidence type="ECO:0000313" key="4">
    <source>
        <dbReference type="Proteomes" id="UP000316921"/>
    </source>
</evidence>
<reference evidence="3 4" key="1">
    <citation type="submission" date="2019-02" db="EMBL/GenBank/DDBJ databases">
        <title>Deep-cultivation of Planctomycetes and their phenomic and genomic characterization uncovers novel biology.</title>
        <authorList>
            <person name="Wiegand S."/>
            <person name="Jogler M."/>
            <person name="Boedeker C."/>
            <person name="Pinto D."/>
            <person name="Vollmers J."/>
            <person name="Rivas-Marin E."/>
            <person name="Kohn T."/>
            <person name="Peeters S.H."/>
            <person name="Heuer A."/>
            <person name="Rast P."/>
            <person name="Oberbeckmann S."/>
            <person name="Bunk B."/>
            <person name="Jeske O."/>
            <person name="Meyerdierks A."/>
            <person name="Storesund J.E."/>
            <person name="Kallscheuer N."/>
            <person name="Luecker S."/>
            <person name="Lage O.M."/>
            <person name="Pohl T."/>
            <person name="Merkel B.J."/>
            <person name="Hornburger P."/>
            <person name="Mueller R.-W."/>
            <person name="Bruemmer F."/>
            <person name="Labrenz M."/>
            <person name="Spormann A.M."/>
            <person name="Op den Camp H."/>
            <person name="Overmann J."/>
            <person name="Amann R."/>
            <person name="Jetten M.S.M."/>
            <person name="Mascher T."/>
            <person name="Medema M.H."/>
            <person name="Devos D.P."/>
            <person name="Kaster A.-K."/>
            <person name="Ovreas L."/>
            <person name="Rohde M."/>
            <person name="Galperin M.Y."/>
            <person name="Jogler C."/>
        </authorList>
    </citation>
    <scope>NUCLEOTIDE SEQUENCE [LARGE SCALE GENOMIC DNA]</scope>
    <source>
        <strain evidence="3 4">Pla133</strain>
    </source>
</reference>
<dbReference type="Pfam" id="PF07238">
    <property type="entry name" value="PilZ"/>
    <property type="match status" value="1"/>
</dbReference>
<dbReference type="AlphaFoldDB" id="A0A518BND0"/>
<sequence>MSADDLKRRIDAHLPGRNSRRSARRDVNSIVQLELKPGEVRGTTRDLSDNGMLLFSGERLPVQVTFEEEGRRIQVTGHLVRVQRTSQEFIAYAIEFDESLGESPE</sequence>
<dbReference type="InterPro" id="IPR009875">
    <property type="entry name" value="PilZ_domain"/>
</dbReference>
<accession>A0A518BND0</accession>